<keyword evidence="3" id="KW-1185">Reference proteome</keyword>
<gene>
    <name evidence="2" type="ORF">TRITD_2Av1G006330</name>
</gene>
<organism evidence="2 3">
    <name type="scientific">Triticum turgidum subsp. durum</name>
    <name type="common">Durum wheat</name>
    <name type="synonym">Triticum durum</name>
    <dbReference type="NCBI Taxonomy" id="4567"/>
    <lineage>
        <taxon>Eukaryota</taxon>
        <taxon>Viridiplantae</taxon>
        <taxon>Streptophyta</taxon>
        <taxon>Embryophyta</taxon>
        <taxon>Tracheophyta</taxon>
        <taxon>Spermatophyta</taxon>
        <taxon>Magnoliopsida</taxon>
        <taxon>Liliopsida</taxon>
        <taxon>Poales</taxon>
        <taxon>Poaceae</taxon>
        <taxon>BOP clade</taxon>
        <taxon>Pooideae</taxon>
        <taxon>Triticodae</taxon>
        <taxon>Triticeae</taxon>
        <taxon>Triticinae</taxon>
        <taxon>Triticum</taxon>
    </lineage>
</organism>
<name>A0A9R1NGU0_TRITD</name>
<dbReference type="EMBL" id="LT934113">
    <property type="protein sequence ID" value="VAH24639.1"/>
    <property type="molecule type" value="Genomic_DNA"/>
</dbReference>
<feature type="chain" id="PRO_5040277721" description="Cysteine proteinase inhibitor" evidence="1">
    <location>
        <begin position="21"/>
        <end position="80"/>
    </location>
</feature>
<proteinExistence type="predicted"/>
<keyword evidence="1" id="KW-0732">Signal</keyword>
<protein>
    <recommendedName>
        <fullName evidence="4">Cysteine proteinase inhibitor</fullName>
    </recommendedName>
</protein>
<reference evidence="2 3" key="1">
    <citation type="submission" date="2017-09" db="EMBL/GenBank/DDBJ databases">
        <authorList>
            <consortium name="International Durum Wheat Genome Sequencing Consortium (IDWGSC)"/>
            <person name="Milanesi L."/>
        </authorList>
    </citation>
    <scope>NUCLEOTIDE SEQUENCE [LARGE SCALE GENOMIC DNA]</scope>
    <source>
        <strain evidence="3">cv. Svevo</strain>
    </source>
</reference>
<dbReference type="Gramene" id="TRITD2Av1G006330.1">
    <property type="protein sequence ID" value="TRITD2Av1G006330.1"/>
    <property type="gene ID" value="TRITD2Av1G006330"/>
</dbReference>
<dbReference type="OMA" id="KEALCLC"/>
<dbReference type="AlphaFoldDB" id="A0A9R1NGU0"/>
<evidence type="ECO:0008006" key="4">
    <source>
        <dbReference type="Google" id="ProtNLM"/>
    </source>
</evidence>
<evidence type="ECO:0000313" key="2">
    <source>
        <dbReference type="EMBL" id="VAH24639.1"/>
    </source>
</evidence>
<evidence type="ECO:0000256" key="1">
    <source>
        <dbReference type="SAM" id="SignalP"/>
    </source>
</evidence>
<evidence type="ECO:0000313" key="3">
    <source>
        <dbReference type="Proteomes" id="UP000324705"/>
    </source>
</evidence>
<dbReference type="Proteomes" id="UP000324705">
    <property type="component" value="Chromosome 2A"/>
</dbReference>
<feature type="signal peptide" evidence="1">
    <location>
        <begin position="1"/>
        <end position="20"/>
    </location>
</feature>
<accession>A0A9R1NGU0</accession>
<sequence length="80" mass="8499">MAAVLLLVLTLGHLMAAADASLHHQDARRLLAEHNNLSAKLSLSEAARVVVRPQEQPGTTAVPTDADKEALCLCPPLCFC</sequence>